<protein>
    <submittedName>
        <fullName evidence="2">Uncharacterized protein</fullName>
    </submittedName>
</protein>
<dbReference type="Proteomes" id="UP000885258">
    <property type="component" value="Unassembled WGS sequence"/>
</dbReference>
<evidence type="ECO:0000313" key="7">
    <source>
        <dbReference type="EMBL" id="HAD3314433.1"/>
    </source>
</evidence>
<dbReference type="EMBL" id="DAANHM010000036">
    <property type="protein sequence ID" value="HAC9896242.1"/>
    <property type="molecule type" value="Genomic_DNA"/>
</dbReference>
<dbReference type="EMBL" id="RSUA01000042">
    <property type="protein sequence ID" value="MIT50925.1"/>
    <property type="molecule type" value="Genomic_DNA"/>
</dbReference>
<dbReference type="EMBL" id="DAATUV010000016">
    <property type="protein sequence ID" value="HAF0196898.1"/>
    <property type="molecule type" value="Genomic_DNA"/>
</dbReference>
<accession>A0A611UHP5</accession>
<dbReference type="EMBL" id="DAAOJG010000031">
    <property type="protein sequence ID" value="HAD3314433.1"/>
    <property type="molecule type" value="Genomic_DNA"/>
</dbReference>
<evidence type="ECO:0000313" key="3">
    <source>
        <dbReference type="EMBL" id="HAC9687748.1"/>
    </source>
</evidence>
<dbReference type="EMBL" id="DAANGX010000033">
    <property type="protein sequence ID" value="HAC9822365.1"/>
    <property type="molecule type" value="Genomic_DNA"/>
</dbReference>
<reference evidence="9" key="3">
    <citation type="submission" date="2018-07" db="EMBL/GenBank/DDBJ databases">
        <authorList>
            <consortium name="NCBI Pathogen Detection Project"/>
        </authorList>
    </citation>
    <scope>NUCLEOTIDE SEQUENCE</scope>
    <source>
        <strain evidence="9">2011-60-876-1</strain>
        <strain evidence="8">373DRC</strain>
        <strain evidence="5">D14916</strain>
        <strain evidence="6">I32</strain>
        <strain evidence="3">S05012-15</strain>
        <strain evidence="4">S05117-15</strain>
        <strain evidence="7">Typhimurium</strain>
    </source>
</reference>
<dbReference type="EMBL" id="DAANFV010000017">
    <property type="protein sequence ID" value="HAC9687748.1"/>
    <property type="molecule type" value="Genomic_DNA"/>
</dbReference>
<geneLocation type="plasmid" evidence="2">
    <name>p109/9</name>
</geneLocation>
<dbReference type="GeneID" id="40105138"/>
<dbReference type="EMBL" id="KP899805">
    <property type="protein sequence ID" value="AKJ20217.1"/>
    <property type="molecule type" value="Genomic_DNA"/>
</dbReference>
<organism evidence="2">
    <name type="scientific">Salmonella typhimurium</name>
    <dbReference type="NCBI Taxonomy" id="90371"/>
    <lineage>
        <taxon>Bacteria</taxon>
        <taxon>Pseudomonadati</taxon>
        <taxon>Pseudomonadota</taxon>
        <taxon>Gammaproteobacteria</taxon>
        <taxon>Enterobacterales</taxon>
        <taxon>Enterobacteriaceae</taxon>
        <taxon>Salmonella</taxon>
    </lineage>
</organism>
<evidence type="ECO:0000313" key="5">
    <source>
        <dbReference type="EMBL" id="HAC9822365.1"/>
    </source>
</evidence>
<reference evidence="2" key="1">
    <citation type="submission" date="2015-03" db="EMBL/GenBank/DDBJ databases">
        <title>Complete genome sequences of four Salmonella Typhimurium IncHI1 plasmids and their characteristics.</title>
        <authorList>
            <person name="Kubasova T."/>
            <person name="Matiasovicova J."/>
            <person name="Cejkova D."/>
            <person name="Sekelova Z."/>
            <person name="Polansky O."/>
            <person name="Medvecky M."/>
            <person name="Rychlik I."/>
            <person name="Juricova H."/>
        </authorList>
    </citation>
    <scope>NUCLEOTIDE SEQUENCE</scope>
    <source>
        <strain evidence="2">109/9</strain>
        <strain evidence="1">F8475</strain>
        <plasmid evidence="2">p109/9</plasmid>
        <plasmid evidence="1">pF8475</plasmid>
    </source>
</reference>
<dbReference type="PATRIC" id="fig|28901.787.peg.5166"/>
<gene>
    <name evidence="10" type="ORF">AU613_18930</name>
    <name evidence="4" type="ORF">G0K70_22375</name>
    <name evidence="3" type="ORF">G0K78_19455</name>
    <name evidence="5" type="ORF">G0L07_11380</name>
    <name evidence="6" type="ORF">G0L24_19620</name>
    <name evidence="7" type="ORF">G1O83_23795</name>
    <name evidence="9" type="ORF">G9C49_004284</name>
    <name evidence="8" type="ORF">GTH89_14395</name>
</gene>
<reference evidence="3" key="2">
    <citation type="journal article" date="2018" name="Genome Biol.">
        <title>SKESA: strategic k-mer extension for scrupulous assemblies.</title>
        <authorList>
            <person name="Souvorov A."/>
            <person name="Agarwala R."/>
            <person name="Lipman D.J."/>
        </authorList>
    </citation>
    <scope>NUCLEOTIDE SEQUENCE</scope>
    <source>
        <strain evidence="9">2011-60-876-1</strain>
        <strain evidence="8">373DRC</strain>
        <strain evidence="5">D14916</strain>
        <strain evidence="6">I32</strain>
        <strain evidence="3">S05012-15</strain>
        <strain evidence="4">S05117-15</strain>
        <strain evidence="7">Typhimurium</strain>
    </source>
</reference>
<keyword evidence="2" id="KW-0614">Plasmid</keyword>
<name>A0A0G3B5Y6_SALTM</name>
<evidence type="ECO:0000313" key="2">
    <source>
        <dbReference type="EMBL" id="AKJ20217.1"/>
    </source>
</evidence>
<proteinExistence type="predicted"/>
<dbReference type="EMBL" id="KP899804">
    <property type="protein sequence ID" value="AKJ20021.1"/>
    <property type="molecule type" value="Genomic_DNA"/>
</dbReference>
<dbReference type="AlphaFoldDB" id="A0A0G3B5Y6"/>
<dbReference type="EMBL" id="DAATVE010000035">
    <property type="protein sequence ID" value="HAF0254266.1"/>
    <property type="molecule type" value="Genomic_DNA"/>
</dbReference>
<accession>A0A0G3B5Y6</accession>
<sequence>MGVDMNYEFQKKSPKGWDRVNDNFSNDRSYLLYSWLGLDARNTWGVAAITPLRGLPDDIELQWDEDGCDDYWGEHSQTWLLSDEILASTSPVAIEDDEPGSVVAEFCAEVQRLHGLHGTVRIVLGFTG</sequence>
<dbReference type="RefSeq" id="WP_000537778.1">
    <property type="nucleotide sequence ID" value="NZ_CBDFRU010000025.1"/>
</dbReference>
<evidence type="ECO:0000313" key="8">
    <source>
        <dbReference type="EMBL" id="HAF0196898.1"/>
    </source>
</evidence>
<geneLocation type="plasmid" evidence="1">
    <name>pF8475</name>
</geneLocation>
<evidence type="ECO:0000313" key="10">
    <source>
        <dbReference type="EMBL" id="MIT50925.1"/>
    </source>
</evidence>
<reference evidence="10" key="4">
    <citation type="submission" date="2018-08" db="EMBL/GenBank/DDBJ databases">
        <authorList>
            <person name="Ashton P.M."/>
            <person name="Dallman T."/>
            <person name="Nair S."/>
            <person name="De Pinna E."/>
            <person name="Peters T."/>
            <person name="Grant K."/>
        </authorList>
    </citation>
    <scope>NUCLEOTIDE SEQUENCE [LARGE SCALE GENOMIC DNA]</scope>
    <source>
        <strain evidence="10">29290</strain>
    </source>
</reference>
<evidence type="ECO:0000313" key="6">
    <source>
        <dbReference type="EMBL" id="HAC9896242.1"/>
    </source>
</evidence>
<dbReference type="EMBL" id="DAANFW010000030">
    <property type="protein sequence ID" value="HAC9693353.1"/>
    <property type="molecule type" value="Genomic_DNA"/>
</dbReference>
<evidence type="ECO:0000313" key="4">
    <source>
        <dbReference type="EMBL" id="HAC9693353.1"/>
    </source>
</evidence>
<evidence type="ECO:0000313" key="1">
    <source>
        <dbReference type="EMBL" id="AKJ20021.1"/>
    </source>
</evidence>
<evidence type="ECO:0000313" key="9">
    <source>
        <dbReference type="EMBL" id="HAF0254266.1"/>
    </source>
</evidence>